<evidence type="ECO:0000313" key="2">
    <source>
        <dbReference type="Proteomes" id="UP000007575"/>
    </source>
</evidence>
<proteinExistence type="predicted"/>
<dbReference type="AlphaFoldDB" id="H8H229"/>
<dbReference type="HOGENOM" id="CLU_556344_0_0_0"/>
<dbReference type="KEGG" id="dgo:DGo_PB0307"/>
<keyword evidence="2" id="KW-1185">Reference proteome</keyword>
<evidence type="ECO:0000313" key="1">
    <source>
        <dbReference type="EMBL" id="AFD27576.1"/>
    </source>
</evidence>
<accession>H8H229</accession>
<gene>
    <name evidence="1" type="ordered locus">DGo_PB0307</name>
</gene>
<keyword evidence="1" id="KW-0614">Plasmid</keyword>
<dbReference type="SUPFAM" id="SSF52096">
    <property type="entry name" value="ClpP/crotonase"/>
    <property type="match status" value="1"/>
</dbReference>
<sequence>MADLEQILAALPRAMVYTPAARITALEEVQRLHAQAGSLTKAQLLVGLARIAAAAQDGHTNMDFGQLGDALPQLPMRFTWFADGLYITAVSPAHADWLGCQVMHLEDRPAEDWLPLLSAIIGGTVDRVRSLCAPVLITPAFLHALGWAASAHQLRLLLRSPAGSLMPVQVDVGDEMPTLTLMPQIGLLEAPETAASVHVQALPGKALYVGLRQIGSGTDGPLPQVLEQVLRCIRDTRPERLIVDLRGNGGGNYILSWPFTQQLREAAGNARIYALIDEGTFSAAIVMLAWLRYDAGARVIGHGPGDTEQFFAEPLSLELKTVKARVFLATQSHDWATGCHDFRTCFWLNLLYAVPAGSLRPEVDVQGTWAEVMRGDDAALQVALMDDMPLRQLYNRPQQPTPSRMPEAQQVALCGLLLITLGHRHGREDWLQLGNLIERLSGMPFDELTTLRLQHEEILCRSDNSLVRILRKYRASLTPHVIAYSLAHPG</sequence>
<dbReference type="OrthoDB" id="272858at2"/>
<name>H8H229_DEIGI</name>
<geneLocation type="plasmid" evidence="1 2">
    <name>P2</name>
</geneLocation>
<dbReference type="PATRIC" id="fig|745776.4.peg.3643"/>
<organism evidence="1 2">
    <name type="scientific">Deinococcus gobiensis (strain DSM 21396 / JCM 16679 / CGMCC 1.7299 / I-0)</name>
    <dbReference type="NCBI Taxonomy" id="745776"/>
    <lineage>
        <taxon>Bacteria</taxon>
        <taxon>Thermotogati</taxon>
        <taxon>Deinococcota</taxon>
        <taxon>Deinococci</taxon>
        <taxon>Deinococcales</taxon>
        <taxon>Deinococcaceae</taxon>
        <taxon>Deinococcus</taxon>
    </lineage>
</organism>
<reference evidence="1 2" key="1">
    <citation type="journal article" date="2012" name="PLoS ONE">
        <title>Genome sequence and transcriptome analysis of the radioresistant bacterium Deinococcus gobiensis: insights into the extreme environmental adaptations.</title>
        <authorList>
            <person name="Yuan M."/>
            <person name="Chen M."/>
            <person name="Zhang W."/>
            <person name="Lu W."/>
            <person name="Wang J."/>
            <person name="Yang M."/>
            <person name="Zhao P."/>
            <person name="Tang R."/>
            <person name="Li X."/>
            <person name="Hao Y."/>
            <person name="Zhou Z."/>
            <person name="Zhan Y."/>
            <person name="Yu H."/>
            <person name="Teng C."/>
            <person name="Yan Y."/>
            <person name="Ping S."/>
            <person name="Wang Y."/>
            <person name="Lin M."/>
        </authorList>
    </citation>
    <scope>NUCLEOTIDE SEQUENCE [LARGE SCALE GENOMIC DNA]</scope>
    <source>
        <strain evidence="2">DSM 21396 / JCM 16679 / CGMCC 1.7299 / I-0</strain>
        <plasmid evidence="1">P2</plasmid>
    </source>
</reference>
<dbReference type="RefSeq" id="WP_014686670.1">
    <property type="nucleotide sequence ID" value="NC_017791.1"/>
</dbReference>
<dbReference type="InterPro" id="IPR029045">
    <property type="entry name" value="ClpP/crotonase-like_dom_sf"/>
</dbReference>
<dbReference type="Proteomes" id="UP000007575">
    <property type="component" value="Plasmid P2"/>
</dbReference>
<protein>
    <submittedName>
        <fullName evidence="1">Peptidase S41</fullName>
    </submittedName>
</protein>
<dbReference type="Gene3D" id="3.90.226.10">
    <property type="entry name" value="2-enoyl-CoA Hydratase, Chain A, domain 1"/>
    <property type="match status" value="1"/>
</dbReference>
<dbReference type="EMBL" id="CP002193">
    <property type="protein sequence ID" value="AFD27576.1"/>
    <property type="molecule type" value="Genomic_DNA"/>
</dbReference>